<keyword evidence="3" id="KW-1185">Reference proteome</keyword>
<name>A0AAD6DM52_9EURO</name>
<proteinExistence type="predicted"/>
<dbReference type="Proteomes" id="UP001213799">
    <property type="component" value="Unassembled WGS sequence"/>
</dbReference>
<reference evidence="2" key="1">
    <citation type="journal article" date="2023" name="IMA Fungus">
        <title>Comparative genomic study of the Penicillium genus elucidates a diverse pangenome and 15 lateral gene transfer events.</title>
        <authorList>
            <person name="Petersen C."/>
            <person name="Sorensen T."/>
            <person name="Nielsen M.R."/>
            <person name="Sondergaard T.E."/>
            <person name="Sorensen J.L."/>
            <person name="Fitzpatrick D.A."/>
            <person name="Frisvad J.C."/>
            <person name="Nielsen K.L."/>
        </authorList>
    </citation>
    <scope>NUCLEOTIDE SEQUENCE</scope>
    <source>
        <strain evidence="2">IBT 12815</strain>
    </source>
</reference>
<feature type="signal peptide" evidence="1">
    <location>
        <begin position="1"/>
        <end position="18"/>
    </location>
</feature>
<keyword evidence="1" id="KW-0732">Signal</keyword>
<organism evidence="2 3">
    <name type="scientific">Penicillium hordei</name>
    <dbReference type="NCBI Taxonomy" id="40994"/>
    <lineage>
        <taxon>Eukaryota</taxon>
        <taxon>Fungi</taxon>
        <taxon>Dikarya</taxon>
        <taxon>Ascomycota</taxon>
        <taxon>Pezizomycotina</taxon>
        <taxon>Eurotiomycetes</taxon>
        <taxon>Eurotiomycetidae</taxon>
        <taxon>Eurotiales</taxon>
        <taxon>Aspergillaceae</taxon>
        <taxon>Penicillium</taxon>
    </lineage>
</organism>
<evidence type="ECO:0000313" key="3">
    <source>
        <dbReference type="Proteomes" id="UP001213799"/>
    </source>
</evidence>
<gene>
    <name evidence="2" type="ORF">N7537_011627</name>
</gene>
<dbReference type="RefSeq" id="XP_056747968.1">
    <property type="nucleotide sequence ID" value="XM_056902681.1"/>
</dbReference>
<evidence type="ECO:0008006" key="4">
    <source>
        <dbReference type="Google" id="ProtNLM"/>
    </source>
</evidence>
<comment type="caution">
    <text evidence="2">The sequence shown here is derived from an EMBL/GenBank/DDBJ whole genome shotgun (WGS) entry which is preliminary data.</text>
</comment>
<protein>
    <recommendedName>
        <fullName evidence="4">Secreted protein</fullName>
    </recommendedName>
</protein>
<evidence type="ECO:0000256" key="1">
    <source>
        <dbReference type="SAM" id="SignalP"/>
    </source>
</evidence>
<reference evidence="2" key="2">
    <citation type="submission" date="2023-01" db="EMBL/GenBank/DDBJ databases">
        <authorList>
            <person name="Petersen C."/>
        </authorList>
    </citation>
    <scope>NUCLEOTIDE SEQUENCE</scope>
    <source>
        <strain evidence="2">IBT 12815</strain>
    </source>
</reference>
<accession>A0AAD6DM52</accession>
<dbReference type="EMBL" id="JAQJAE010000006">
    <property type="protein sequence ID" value="KAJ5588949.1"/>
    <property type="molecule type" value="Genomic_DNA"/>
</dbReference>
<feature type="chain" id="PRO_5042160657" description="Secreted protein" evidence="1">
    <location>
        <begin position="19"/>
        <end position="66"/>
    </location>
</feature>
<dbReference type="GeneID" id="81592923"/>
<evidence type="ECO:0000313" key="2">
    <source>
        <dbReference type="EMBL" id="KAJ5588949.1"/>
    </source>
</evidence>
<sequence>MAWPTTAPIMIVWPLAAAGLRSRLENKPEIYKFTPRSALDRIRLRGHHLRHPNKLTTDAMANSQAW</sequence>
<dbReference type="AlphaFoldDB" id="A0AAD6DM52"/>